<feature type="non-terminal residue" evidence="1">
    <location>
        <position position="1"/>
    </location>
</feature>
<dbReference type="GO" id="GO:0000070">
    <property type="term" value="P:mitotic sister chromatid segregation"/>
    <property type="evidence" value="ECO:0007669"/>
    <property type="project" value="TreeGrafter"/>
</dbReference>
<accession>A0AAV4MQ79</accession>
<sequence length="528" mass="61158">MLISDSASTFIVVFIILTNAANLDVSMRKELELRYTRPTGIALMTNNSFYKMELSGKDIIKAIKEEDYGRLDEIFQDKRGDFITALEDLTKPEMEEMWADLSQIALKTVETMQSLNKNCSNKTAMTRCPGIQFIHLAVKLGISTVEKGLEVCQKMLFTVVYLNITLMKIPNSLDSLKDRIVNLCEKMFHSELFQERHRFTYNSVIYLIAKTLKNNSETDIMRIHALRSVIPEIVGMQEVDTVEVIKIFKKCAISRLFLSKPEGRTIITLMLLTDVQEMHNVIKNKWQTTRETRGTIYGKIYYHAWSHAMNKNNTDKAKRLQDCLDNFFVMAIHSRKRLLILDLRKFFSYFYSKIHLSKVYKMLDCVYSRVVSYYITNLDGRIRANTAQLFVDAFPLYSHDMSIAELQTHLVEQTLLIKDLLTDKLPRIRKITILGLCTAMSNHWRVFNEDILETYFRIFVNSSAYDRLAVYEGFKVMLGNPDMLQNLQILFPALNALSMGGNLSDAQKKAFSKKVFQILGKFLKAKRR</sequence>
<evidence type="ECO:0000313" key="1">
    <source>
        <dbReference type="EMBL" id="GIX73632.1"/>
    </source>
</evidence>
<comment type="caution">
    <text evidence="1">The sequence shown here is derived from an EMBL/GenBank/DDBJ whole genome shotgun (WGS) entry which is preliminary data.</text>
</comment>
<dbReference type="Proteomes" id="UP001054945">
    <property type="component" value="Unassembled WGS sequence"/>
</dbReference>
<dbReference type="PANTHER" id="PTHR16199">
    <property type="entry name" value="CONDENSIN-2 COMPLEX SUBUNIT G2"/>
    <property type="match status" value="1"/>
</dbReference>
<reference evidence="1 2" key="1">
    <citation type="submission" date="2021-06" db="EMBL/GenBank/DDBJ databases">
        <title>Caerostris extrusa draft genome.</title>
        <authorList>
            <person name="Kono N."/>
            <person name="Arakawa K."/>
        </authorList>
    </citation>
    <scope>NUCLEOTIDE SEQUENCE [LARGE SCALE GENOMIC DNA]</scope>
</reference>
<dbReference type="Pfam" id="PF12422">
    <property type="entry name" value="Condensin2nSMC"/>
    <property type="match status" value="1"/>
</dbReference>
<dbReference type="GO" id="GO:0000796">
    <property type="term" value="C:condensin complex"/>
    <property type="evidence" value="ECO:0007669"/>
    <property type="project" value="TreeGrafter"/>
</dbReference>
<organism evidence="1 2">
    <name type="scientific">Caerostris extrusa</name>
    <name type="common">Bark spider</name>
    <name type="synonym">Caerostris bankana</name>
    <dbReference type="NCBI Taxonomy" id="172846"/>
    <lineage>
        <taxon>Eukaryota</taxon>
        <taxon>Metazoa</taxon>
        <taxon>Ecdysozoa</taxon>
        <taxon>Arthropoda</taxon>
        <taxon>Chelicerata</taxon>
        <taxon>Arachnida</taxon>
        <taxon>Araneae</taxon>
        <taxon>Araneomorphae</taxon>
        <taxon>Entelegynae</taxon>
        <taxon>Araneoidea</taxon>
        <taxon>Araneidae</taxon>
        <taxon>Caerostris</taxon>
    </lineage>
</organism>
<dbReference type="GO" id="GO:0005634">
    <property type="term" value="C:nucleus"/>
    <property type="evidence" value="ECO:0007669"/>
    <property type="project" value="InterPro"/>
</dbReference>
<protein>
    <submittedName>
        <fullName evidence="1">Condensin-2 complex subunit G2</fullName>
    </submittedName>
</protein>
<proteinExistence type="predicted"/>
<dbReference type="InterPro" id="IPR024741">
    <property type="entry name" value="Condensin2_G2"/>
</dbReference>
<gene>
    <name evidence="1" type="primary">Ncapg2</name>
    <name evidence="1" type="ORF">CEXT_281901</name>
</gene>
<dbReference type="EMBL" id="BPLR01002436">
    <property type="protein sequence ID" value="GIX73632.1"/>
    <property type="molecule type" value="Genomic_DNA"/>
</dbReference>
<dbReference type="AlphaFoldDB" id="A0AAV4MQ79"/>
<keyword evidence="2" id="KW-1185">Reference proteome</keyword>
<evidence type="ECO:0000313" key="2">
    <source>
        <dbReference type="Proteomes" id="UP001054945"/>
    </source>
</evidence>
<dbReference type="PANTHER" id="PTHR16199:SF4">
    <property type="entry name" value="CONDENSIN-2 COMPLEX SUBUNIT G2"/>
    <property type="match status" value="1"/>
</dbReference>
<name>A0AAV4MQ79_CAEEX</name>